<evidence type="ECO:0000256" key="4">
    <source>
        <dbReference type="ARBA" id="ARBA00022448"/>
    </source>
</evidence>
<feature type="transmembrane region" description="Helical" evidence="15">
    <location>
        <begin position="642"/>
        <end position="663"/>
    </location>
</feature>
<evidence type="ECO:0000256" key="6">
    <source>
        <dbReference type="ARBA" id="ARBA00022692"/>
    </source>
</evidence>
<evidence type="ECO:0000256" key="3">
    <source>
        <dbReference type="ARBA" id="ARBA00021096"/>
    </source>
</evidence>
<evidence type="ECO:0000259" key="18">
    <source>
        <dbReference type="Pfam" id="PF06455"/>
    </source>
</evidence>
<feature type="transmembrane region" description="Helical" evidence="15">
    <location>
        <begin position="145"/>
        <end position="164"/>
    </location>
</feature>
<feature type="transmembrane region" description="Helical" evidence="15">
    <location>
        <begin position="90"/>
        <end position="110"/>
    </location>
</feature>
<keyword evidence="6 14" id="KW-0812">Transmembrane</keyword>
<feature type="transmembrane region" description="Helical" evidence="15">
    <location>
        <begin position="398"/>
        <end position="422"/>
    </location>
</feature>
<dbReference type="PRINTS" id="PR01435">
    <property type="entry name" value="NPOXDRDTASE5"/>
</dbReference>
<keyword evidence="8" id="KW-0249">Electron transport</keyword>
<keyword evidence="11" id="KW-0830">Ubiquinone</keyword>
<accession>A0A7Y0HI11</accession>
<dbReference type="GO" id="GO:0042773">
    <property type="term" value="P:ATP synthesis coupled electron transport"/>
    <property type="evidence" value="ECO:0007669"/>
    <property type="project" value="InterPro"/>
</dbReference>
<dbReference type="GO" id="GO:0003954">
    <property type="term" value="F:NADH dehydrogenase activity"/>
    <property type="evidence" value="ECO:0007669"/>
    <property type="project" value="TreeGrafter"/>
</dbReference>
<dbReference type="Gene3D" id="1.20.5.2700">
    <property type="match status" value="1"/>
</dbReference>
<keyword evidence="20" id="KW-1185">Reference proteome</keyword>
<feature type="domain" description="NADH dehydrogenase subunit 5 C-terminal" evidence="18">
    <location>
        <begin position="537"/>
        <end position="657"/>
    </location>
</feature>
<dbReference type="GO" id="GO:0008137">
    <property type="term" value="F:NADH dehydrogenase (ubiquinone) activity"/>
    <property type="evidence" value="ECO:0007669"/>
    <property type="project" value="UniProtKB-EC"/>
</dbReference>
<dbReference type="RefSeq" id="WP_169626424.1">
    <property type="nucleotide sequence ID" value="NZ_JABBNT010000005.1"/>
</dbReference>
<evidence type="ECO:0000259" key="16">
    <source>
        <dbReference type="Pfam" id="PF00361"/>
    </source>
</evidence>
<dbReference type="EC" id="7.1.1.2" evidence="2"/>
<dbReference type="AlphaFoldDB" id="A0A7Y0HI11"/>
<dbReference type="GO" id="GO:0016020">
    <property type="term" value="C:membrane"/>
    <property type="evidence" value="ECO:0007669"/>
    <property type="project" value="UniProtKB-SubCell"/>
</dbReference>
<keyword evidence="7" id="KW-1278">Translocase</keyword>
<evidence type="ECO:0000256" key="5">
    <source>
        <dbReference type="ARBA" id="ARBA00022660"/>
    </source>
</evidence>
<dbReference type="InterPro" id="IPR001750">
    <property type="entry name" value="ND/Mrp_TM"/>
</dbReference>
<organism evidence="19 20">
    <name type="scientific">Pacificispira spongiicola</name>
    <dbReference type="NCBI Taxonomy" id="2729598"/>
    <lineage>
        <taxon>Bacteria</taxon>
        <taxon>Pseudomonadati</taxon>
        <taxon>Pseudomonadota</taxon>
        <taxon>Alphaproteobacteria</taxon>
        <taxon>Rhodospirillales</taxon>
        <taxon>Rhodospirillaceae</taxon>
        <taxon>Pacificispira</taxon>
    </lineage>
</organism>
<feature type="transmembrane region" description="Helical" evidence="15">
    <location>
        <begin position="270"/>
        <end position="294"/>
    </location>
</feature>
<evidence type="ECO:0000256" key="13">
    <source>
        <dbReference type="ARBA" id="ARBA00049551"/>
    </source>
</evidence>
<dbReference type="PANTHER" id="PTHR42829">
    <property type="entry name" value="NADH-UBIQUINONE OXIDOREDUCTASE CHAIN 5"/>
    <property type="match status" value="1"/>
</dbReference>
<dbReference type="NCBIfam" id="TIGR01974">
    <property type="entry name" value="NDH_I_L"/>
    <property type="match status" value="1"/>
</dbReference>
<sequence length="664" mass="72390">MEALIVFLPLVGALVAGFGGRAIAGHKGDLFAQIVSSGLLVLAAIFAWITFINVGILAHDAADKAYTINLLHWVAVGDFAFDWALRIDTLTAVMLVVVTSVSSVVHIYSIGYMHHDPSIPRFQAYLSLFTFMMLMLVTADNLVQMFFGWEGVGLASYLLIGFWYKKPSANAAAIKAFVVNRVGDFGFALGIFGTFVMTGSLGFDAIFAAIPGIVEGGDAGQTFQFLWMTLTPQEAITCICLLLFMGAMGKSAQLGLHTWLPDAMEGPTPVSALIHAATMVTAGVFMVCRLSPIFEYSETALTVVTFVGAMTAFFAATVGLTQNDIKRVIAYSTCSQLGYMFFAAGVSAYPAAMFHLFTHAFFKALLFLGAGSVIHAVSDEQDMRKMGGLAPHIKKTMVMMWIGSLALGGIGIPGTQIGFAGFFSKDAILESAYGAHTGIGMFAFWMGIAAAVMTAFYSWRLLWMTFHTPARADERVMAHVHESPNVMLVPLYLLAIGAVFAGVVFAPYFTGHHFAEFWGDSIKILEEHKALENAHHVPVWVKMLPLVVGIIGIAGAVWVYRSGLERGRRIGEFWGPFYQFSLNKWYFDELYNFLFVRPAFAIGRFFWKRGDGQTIDGLGPDGVAKTTAFAAGRLSLLQTGYLYHYAFAMLIGVVVLVSFYLLAH</sequence>
<evidence type="ECO:0000256" key="15">
    <source>
        <dbReference type="SAM" id="Phobius"/>
    </source>
</evidence>
<evidence type="ECO:0000313" key="19">
    <source>
        <dbReference type="EMBL" id="NMM46029.1"/>
    </source>
</evidence>
<dbReference type="EMBL" id="JABBNT010000005">
    <property type="protein sequence ID" value="NMM46029.1"/>
    <property type="molecule type" value="Genomic_DNA"/>
</dbReference>
<dbReference type="InterPro" id="IPR018393">
    <property type="entry name" value="NADHpl_OxRdtase_5_subgr"/>
</dbReference>
<protein>
    <recommendedName>
        <fullName evidence="3">NADH-ubiquinone oxidoreductase chain 5</fullName>
        <ecNumber evidence="2">7.1.1.2</ecNumber>
    </recommendedName>
</protein>
<name>A0A7Y0HI11_9PROT</name>
<keyword evidence="4" id="KW-0813">Transport</keyword>
<evidence type="ECO:0000256" key="10">
    <source>
        <dbReference type="ARBA" id="ARBA00023027"/>
    </source>
</evidence>
<reference evidence="19 20" key="1">
    <citation type="submission" date="2020-04" db="EMBL/GenBank/DDBJ databases">
        <title>Rhodospirillaceae bacterium KN72 isolated from deep sea.</title>
        <authorList>
            <person name="Zhang D.-C."/>
        </authorList>
    </citation>
    <scope>NUCLEOTIDE SEQUENCE [LARGE SCALE GENOMIC DNA]</scope>
    <source>
        <strain evidence="19 20">KN72</strain>
    </source>
</reference>
<dbReference type="InterPro" id="IPR003945">
    <property type="entry name" value="NU5C-like"/>
</dbReference>
<dbReference type="Pfam" id="PF06455">
    <property type="entry name" value="NADH5_C"/>
    <property type="match status" value="1"/>
</dbReference>
<feature type="transmembrane region" description="Helical" evidence="15">
    <location>
        <begin position="328"/>
        <end position="350"/>
    </location>
</feature>
<comment type="caution">
    <text evidence="19">The sequence shown here is derived from an EMBL/GenBank/DDBJ whole genome shotgun (WGS) entry which is preliminary data.</text>
</comment>
<dbReference type="GO" id="GO:0012505">
    <property type="term" value="C:endomembrane system"/>
    <property type="evidence" value="ECO:0007669"/>
    <property type="project" value="UniProtKB-SubCell"/>
</dbReference>
<evidence type="ECO:0000259" key="17">
    <source>
        <dbReference type="Pfam" id="PF00662"/>
    </source>
</evidence>
<comment type="catalytic activity">
    <reaction evidence="13">
        <text>a ubiquinone + NADH + 5 H(+)(in) = a ubiquinol + NAD(+) + 4 H(+)(out)</text>
        <dbReference type="Rhea" id="RHEA:29091"/>
        <dbReference type="Rhea" id="RHEA-COMP:9565"/>
        <dbReference type="Rhea" id="RHEA-COMP:9566"/>
        <dbReference type="ChEBI" id="CHEBI:15378"/>
        <dbReference type="ChEBI" id="CHEBI:16389"/>
        <dbReference type="ChEBI" id="CHEBI:17976"/>
        <dbReference type="ChEBI" id="CHEBI:57540"/>
        <dbReference type="ChEBI" id="CHEBI:57945"/>
        <dbReference type="EC" id="7.1.1.2"/>
    </reaction>
</comment>
<evidence type="ECO:0000313" key="20">
    <source>
        <dbReference type="Proteomes" id="UP000539372"/>
    </source>
</evidence>
<evidence type="ECO:0000256" key="2">
    <source>
        <dbReference type="ARBA" id="ARBA00012944"/>
    </source>
</evidence>
<comment type="subcellular location">
    <subcellularLocation>
        <location evidence="1">Endomembrane system</location>
        <topology evidence="1">Multi-pass membrane protein</topology>
    </subcellularLocation>
    <subcellularLocation>
        <location evidence="14">Membrane</location>
        <topology evidence="14">Multi-pass membrane protein</topology>
    </subcellularLocation>
</comment>
<evidence type="ECO:0000256" key="7">
    <source>
        <dbReference type="ARBA" id="ARBA00022967"/>
    </source>
</evidence>
<dbReference type="NCBIfam" id="NF005141">
    <property type="entry name" value="PRK06590.1"/>
    <property type="match status" value="1"/>
</dbReference>
<dbReference type="Pfam" id="PF00662">
    <property type="entry name" value="Proton_antipo_N"/>
    <property type="match status" value="1"/>
</dbReference>
<feature type="transmembrane region" description="Helical" evidence="15">
    <location>
        <begin position="539"/>
        <end position="560"/>
    </location>
</feature>
<dbReference type="GO" id="GO:0015990">
    <property type="term" value="P:electron transport coupled proton transport"/>
    <property type="evidence" value="ECO:0007669"/>
    <property type="project" value="TreeGrafter"/>
</dbReference>
<evidence type="ECO:0000256" key="14">
    <source>
        <dbReference type="RuleBase" id="RU000320"/>
    </source>
</evidence>
<feature type="transmembrane region" description="Helical" evidence="15">
    <location>
        <begin position="225"/>
        <end position="249"/>
    </location>
</feature>
<evidence type="ECO:0000256" key="8">
    <source>
        <dbReference type="ARBA" id="ARBA00022982"/>
    </source>
</evidence>
<feature type="transmembrane region" description="Helical" evidence="15">
    <location>
        <begin position="185"/>
        <end position="213"/>
    </location>
</feature>
<keyword evidence="12 15" id="KW-0472">Membrane</keyword>
<feature type="transmembrane region" description="Helical" evidence="15">
    <location>
        <begin position="484"/>
        <end position="509"/>
    </location>
</feature>
<dbReference type="InterPro" id="IPR010934">
    <property type="entry name" value="NADH_DH_su5_C"/>
</dbReference>
<dbReference type="Pfam" id="PF00361">
    <property type="entry name" value="Proton_antipo_M"/>
    <property type="match status" value="1"/>
</dbReference>
<feature type="transmembrane region" description="Helical" evidence="15">
    <location>
        <begin position="34"/>
        <end position="58"/>
    </location>
</feature>
<evidence type="ECO:0000256" key="11">
    <source>
        <dbReference type="ARBA" id="ARBA00023075"/>
    </source>
</evidence>
<dbReference type="PRINTS" id="PR01434">
    <property type="entry name" value="NADHDHGNASE5"/>
</dbReference>
<gene>
    <name evidence="19" type="primary">nuoL</name>
    <name evidence="19" type="ORF">HH303_16145</name>
</gene>
<feature type="transmembrane region" description="Helical" evidence="15">
    <location>
        <begin position="356"/>
        <end position="377"/>
    </location>
</feature>
<feature type="domain" description="NADH-Ubiquinone oxidoreductase (complex I) chain 5 N-terminal" evidence="17">
    <location>
        <begin position="73"/>
        <end position="122"/>
    </location>
</feature>
<proteinExistence type="predicted"/>
<keyword evidence="5" id="KW-0679">Respiratory chain</keyword>
<feature type="domain" description="NADH:quinone oxidoreductase/Mrp antiporter transmembrane" evidence="16">
    <location>
        <begin position="139"/>
        <end position="445"/>
    </location>
</feature>
<keyword evidence="10" id="KW-0520">NAD</keyword>
<keyword evidence="9 15" id="KW-1133">Transmembrane helix</keyword>
<evidence type="ECO:0000256" key="9">
    <source>
        <dbReference type="ARBA" id="ARBA00022989"/>
    </source>
</evidence>
<dbReference type="InterPro" id="IPR001516">
    <property type="entry name" value="Proton_antipo_N"/>
</dbReference>
<evidence type="ECO:0000256" key="12">
    <source>
        <dbReference type="ARBA" id="ARBA00023136"/>
    </source>
</evidence>
<dbReference type="Proteomes" id="UP000539372">
    <property type="component" value="Unassembled WGS sequence"/>
</dbReference>
<feature type="transmembrane region" description="Helical" evidence="15">
    <location>
        <begin position="442"/>
        <end position="463"/>
    </location>
</feature>
<evidence type="ECO:0000256" key="1">
    <source>
        <dbReference type="ARBA" id="ARBA00004127"/>
    </source>
</evidence>
<dbReference type="PANTHER" id="PTHR42829:SF2">
    <property type="entry name" value="NADH-UBIQUINONE OXIDOREDUCTASE CHAIN 5"/>
    <property type="match status" value="1"/>
</dbReference>
<feature type="transmembrane region" description="Helical" evidence="15">
    <location>
        <begin position="300"/>
        <end position="321"/>
    </location>
</feature>